<comment type="caution">
    <text evidence="1">The sequence shown here is derived from an EMBL/GenBank/DDBJ whole genome shotgun (WGS) entry which is preliminary data.</text>
</comment>
<organism evidence="1 2">
    <name type="scientific">Linnemannia gamsii</name>
    <dbReference type="NCBI Taxonomy" id="64522"/>
    <lineage>
        <taxon>Eukaryota</taxon>
        <taxon>Fungi</taxon>
        <taxon>Fungi incertae sedis</taxon>
        <taxon>Mucoromycota</taxon>
        <taxon>Mortierellomycotina</taxon>
        <taxon>Mortierellomycetes</taxon>
        <taxon>Mortierellales</taxon>
        <taxon>Mortierellaceae</taxon>
        <taxon>Linnemannia</taxon>
    </lineage>
</organism>
<name>A0ABQ7JIM8_9FUNG</name>
<gene>
    <name evidence="1" type="ORF">BGZ96_004139</name>
</gene>
<sequence length="332" mass="36285">MVGLDSILGYVGFVSTLLGWFPSNPDKAEVRVKFWAGRDGFEGPNAPPLWSAGGDLPKIDVRSTANKWIGKTENNLWIDSNALLQTDVKLSGNEEINYLTLTSDRTDASCLALIGWTPNDSSPKGDKRKGYIIGDLFRLCGFAWNHSGQTVEVASTGIEEYVNCGWMVRDRAGFAGQLNINLDVMGEGYIKNYKGKDLCYWGVTLRSGKSGRPSERSLSSSDGHLAAFGNQVRVHKSLSAIDLCDSPTSWGSSFFSIEEGVFCDMSTKTKIPLCKAGETKGCFVYEKPIENGRGGYSTKRNVGVRGSTVRYNATYLVTSDQNGRVIDDGRGY</sequence>
<evidence type="ECO:0000313" key="1">
    <source>
        <dbReference type="EMBL" id="KAG0274693.1"/>
    </source>
</evidence>
<accession>A0ABQ7JIM8</accession>
<protein>
    <submittedName>
        <fullName evidence="1">Uncharacterized protein</fullName>
    </submittedName>
</protein>
<proteinExistence type="predicted"/>
<evidence type="ECO:0000313" key="2">
    <source>
        <dbReference type="Proteomes" id="UP001194696"/>
    </source>
</evidence>
<dbReference type="Proteomes" id="UP001194696">
    <property type="component" value="Unassembled WGS sequence"/>
</dbReference>
<keyword evidence="2" id="KW-1185">Reference proteome</keyword>
<dbReference type="EMBL" id="JAAAIM010001975">
    <property type="protein sequence ID" value="KAG0274693.1"/>
    <property type="molecule type" value="Genomic_DNA"/>
</dbReference>
<reference evidence="1 2" key="1">
    <citation type="journal article" date="2020" name="Fungal Divers.">
        <title>Resolving the Mortierellaceae phylogeny through synthesis of multi-gene phylogenetics and phylogenomics.</title>
        <authorList>
            <person name="Vandepol N."/>
            <person name="Liber J."/>
            <person name="Desiro A."/>
            <person name="Na H."/>
            <person name="Kennedy M."/>
            <person name="Barry K."/>
            <person name="Grigoriev I.V."/>
            <person name="Miller A.N."/>
            <person name="O'Donnell K."/>
            <person name="Stajich J.E."/>
            <person name="Bonito G."/>
        </authorList>
    </citation>
    <scope>NUCLEOTIDE SEQUENCE [LARGE SCALE GENOMIC DNA]</scope>
    <source>
        <strain evidence="1 2">AD045</strain>
    </source>
</reference>